<dbReference type="GO" id="GO:0043021">
    <property type="term" value="F:ribonucleoprotein complex binding"/>
    <property type="evidence" value="ECO:0007669"/>
    <property type="project" value="UniProtKB-ARBA"/>
</dbReference>
<protein>
    <submittedName>
        <fullName evidence="14">Uncharacterized protein</fullName>
    </submittedName>
</protein>
<dbReference type="FunFam" id="3.30.160.60:FF:000299">
    <property type="entry name" value="Zinc finger protein 593"/>
    <property type="match status" value="1"/>
</dbReference>
<dbReference type="InterPro" id="IPR051879">
    <property type="entry name" value="C2H2-ZF_Maturation_Protein"/>
</dbReference>
<evidence type="ECO:0000256" key="9">
    <source>
        <dbReference type="ARBA" id="ARBA00038064"/>
    </source>
</evidence>
<dbReference type="Pfam" id="PF00168">
    <property type="entry name" value="C2"/>
    <property type="match status" value="1"/>
</dbReference>
<dbReference type="STRING" id="109895.A0A507DXT8"/>
<dbReference type="InterPro" id="IPR000008">
    <property type="entry name" value="C2_dom"/>
</dbReference>
<dbReference type="InterPro" id="IPR022755">
    <property type="entry name" value="Znf_C2H2_jaz"/>
</dbReference>
<dbReference type="InterPro" id="IPR036236">
    <property type="entry name" value="Znf_C2H2_sf"/>
</dbReference>
<dbReference type="GO" id="GO:0042254">
    <property type="term" value="P:ribosome biogenesis"/>
    <property type="evidence" value="ECO:0007669"/>
    <property type="project" value="UniProtKB-KW"/>
</dbReference>
<evidence type="ECO:0000259" key="12">
    <source>
        <dbReference type="PROSITE" id="PS50004"/>
    </source>
</evidence>
<evidence type="ECO:0000256" key="8">
    <source>
        <dbReference type="ARBA" id="ARBA00023242"/>
    </source>
</evidence>
<dbReference type="GO" id="GO:0005737">
    <property type="term" value="C:cytoplasm"/>
    <property type="evidence" value="ECO:0007669"/>
    <property type="project" value="UniProtKB-SubCell"/>
</dbReference>
<evidence type="ECO:0000259" key="13">
    <source>
        <dbReference type="PROSITE" id="PS50157"/>
    </source>
</evidence>
<name>A0A507DXT8_9FUNG</name>
<evidence type="ECO:0000256" key="6">
    <source>
        <dbReference type="ARBA" id="ARBA00022771"/>
    </source>
</evidence>
<dbReference type="AlphaFoldDB" id="A0A507DXT8"/>
<accession>A0A507DXT8</accession>
<keyword evidence="8" id="KW-0539">Nucleus</keyword>
<dbReference type="SUPFAM" id="SSF49562">
    <property type="entry name" value="C2 domain (Calcium/lipid-binding domain, CaLB)"/>
    <property type="match status" value="1"/>
</dbReference>
<dbReference type="PROSITE" id="PS50157">
    <property type="entry name" value="ZINC_FINGER_C2H2_2"/>
    <property type="match status" value="1"/>
</dbReference>
<evidence type="ECO:0000256" key="4">
    <source>
        <dbReference type="ARBA" id="ARBA00022517"/>
    </source>
</evidence>
<dbReference type="GO" id="GO:0003676">
    <property type="term" value="F:nucleic acid binding"/>
    <property type="evidence" value="ECO:0007669"/>
    <property type="project" value="InterPro"/>
</dbReference>
<organism evidence="14 15">
    <name type="scientific">Powellomyces hirtus</name>
    <dbReference type="NCBI Taxonomy" id="109895"/>
    <lineage>
        <taxon>Eukaryota</taxon>
        <taxon>Fungi</taxon>
        <taxon>Fungi incertae sedis</taxon>
        <taxon>Chytridiomycota</taxon>
        <taxon>Chytridiomycota incertae sedis</taxon>
        <taxon>Chytridiomycetes</taxon>
        <taxon>Spizellomycetales</taxon>
        <taxon>Powellomycetaceae</taxon>
        <taxon>Powellomyces</taxon>
    </lineage>
</organism>
<dbReference type="PROSITE" id="PS50004">
    <property type="entry name" value="C2"/>
    <property type="match status" value="1"/>
</dbReference>
<evidence type="ECO:0000313" key="14">
    <source>
        <dbReference type="EMBL" id="TPX56599.1"/>
    </source>
</evidence>
<feature type="domain" description="C2H2-type" evidence="13">
    <location>
        <begin position="158"/>
        <end position="187"/>
    </location>
</feature>
<keyword evidence="6 10" id="KW-0863">Zinc-finger</keyword>
<evidence type="ECO:0000313" key="15">
    <source>
        <dbReference type="Proteomes" id="UP000318582"/>
    </source>
</evidence>
<evidence type="ECO:0000256" key="1">
    <source>
        <dbReference type="ARBA" id="ARBA00004123"/>
    </source>
</evidence>
<dbReference type="SMART" id="SM00451">
    <property type="entry name" value="ZnF_U1"/>
    <property type="match status" value="1"/>
</dbReference>
<dbReference type="CDD" id="cd00030">
    <property type="entry name" value="C2"/>
    <property type="match status" value="1"/>
</dbReference>
<evidence type="ECO:0000256" key="7">
    <source>
        <dbReference type="ARBA" id="ARBA00022833"/>
    </source>
</evidence>
<evidence type="ECO:0000256" key="5">
    <source>
        <dbReference type="ARBA" id="ARBA00022723"/>
    </source>
</evidence>
<gene>
    <name evidence="14" type="ORF">PhCBS80983_g04426</name>
</gene>
<evidence type="ECO:0000256" key="11">
    <source>
        <dbReference type="SAM" id="MobiDB-lite"/>
    </source>
</evidence>
<evidence type="ECO:0000256" key="3">
    <source>
        <dbReference type="ARBA" id="ARBA00022490"/>
    </source>
</evidence>
<reference evidence="14 15" key="1">
    <citation type="journal article" date="2019" name="Sci. Rep.">
        <title>Comparative genomics of chytrid fungi reveal insights into the obligate biotrophic and pathogenic lifestyle of Synchytrium endobioticum.</title>
        <authorList>
            <person name="van de Vossenberg B.T.L.H."/>
            <person name="Warris S."/>
            <person name="Nguyen H.D.T."/>
            <person name="van Gent-Pelzer M.P.E."/>
            <person name="Joly D.L."/>
            <person name="van de Geest H.C."/>
            <person name="Bonants P.J.M."/>
            <person name="Smith D.S."/>
            <person name="Levesque C.A."/>
            <person name="van der Lee T.A.J."/>
        </authorList>
    </citation>
    <scope>NUCLEOTIDE SEQUENCE [LARGE SCALE GENOMIC DNA]</scope>
    <source>
        <strain evidence="14 15">CBS 809.83</strain>
    </source>
</reference>
<keyword evidence="3" id="KW-0963">Cytoplasm</keyword>
<feature type="domain" description="C2" evidence="12">
    <location>
        <begin position="1"/>
        <end position="93"/>
    </location>
</feature>
<comment type="caution">
    <text evidence="14">The sequence shown here is derived from an EMBL/GenBank/DDBJ whole genome shotgun (WGS) entry which is preliminary data.</text>
</comment>
<dbReference type="Pfam" id="PF12171">
    <property type="entry name" value="zf-C2H2_jaz"/>
    <property type="match status" value="1"/>
</dbReference>
<evidence type="ECO:0000256" key="2">
    <source>
        <dbReference type="ARBA" id="ARBA00004496"/>
    </source>
</evidence>
<proteinExistence type="inferred from homology"/>
<comment type="subcellular location">
    <subcellularLocation>
        <location evidence="2">Cytoplasm</location>
    </subcellularLocation>
    <subcellularLocation>
        <location evidence="1">Nucleus</location>
    </subcellularLocation>
</comment>
<keyword evidence="4" id="KW-0690">Ribosome biogenesis</keyword>
<comment type="similarity">
    <text evidence="9">Belongs to the ZNF593/BUD20 C2H2-type zinc-finger protein family.</text>
</comment>
<dbReference type="Gene3D" id="3.30.160.60">
    <property type="entry name" value="Classic Zinc Finger"/>
    <property type="match status" value="1"/>
</dbReference>
<dbReference type="PANTHER" id="PTHR46095">
    <property type="entry name" value="ZINC FINGER PROTEIN 593"/>
    <property type="match status" value="1"/>
</dbReference>
<keyword evidence="15" id="KW-1185">Reference proteome</keyword>
<dbReference type="GO" id="GO:0008270">
    <property type="term" value="F:zinc ion binding"/>
    <property type="evidence" value="ECO:0007669"/>
    <property type="project" value="UniProtKB-KW"/>
</dbReference>
<dbReference type="Gene3D" id="2.60.40.150">
    <property type="entry name" value="C2 domain"/>
    <property type="match status" value="1"/>
</dbReference>
<dbReference type="PROSITE" id="PS00028">
    <property type="entry name" value="ZINC_FINGER_C2H2_1"/>
    <property type="match status" value="1"/>
</dbReference>
<evidence type="ECO:0000256" key="10">
    <source>
        <dbReference type="PROSITE-ProRule" id="PRU00042"/>
    </source>
</evidence>
<keyword evidence="5" id="KW-0479">Metal-binding</keyword>
<dbReference type="InterPro" id="IPR013087">
    <property type="entry name" value="Znf_C2H2_type"/>
</dbReference>
<dbReference type="SUPFAM" id="SSF57667">
    <property type="entry name" value="beta-beta-alpha zinc fingers"/>
    <property type="match status" value="1"/>
</dbReference>
<dbReference type="InterPro" id="IPR003604">
    <property type="entry name" value="Matrin/U1-like-C_Znf_C2H2"/>
</dbReference>
<keyword evidence="7" id="KW-0862">Zinc</keyword>
<dbReference type="InterPro" id="IPR035892">
    <property type="entry name" value="C2_domain_sf"/>
</dbReference>
<dbReference type="PANTHER" id="PTHR46095:SF1">
    <property type="entry name" value="ZINC FINGER PROTEIN 593"/>
    <property type="match status" value="1"/>
</dbReference>
<dbReference type="SMART" id="SM00239">
    <property type="entry name" value="C2"/>
    <property type="match status" value="1"/>
</dbReference>
<sequence length="244" mass="27142">MRASVTVVSTQHVRHDRNGLFIKLSTENGYQFKTSTVPGFGSAEFNQSFQFNVQPWARLNVRVHDSDLAGDAVGTAFVCLSDTPEEKEIVLPVHKSFRDTQPSGIVVLRIRSLIRDVKRAKRTRARVKDLDQIHTDLENPDQYKNTELDADLPGMGQHYCIQCARYFTEATSLADHYKTKLHKKRLKVLKEEPYTQRDAEAAAGLFTDNGTGRSGNDPKIGTAAASTKPPPQEEDAAMALEAAV</sequence>
<dbReference type="Proteomes" id="UP000318582">
    <property type="component" value="Unassembled WGS sequence"/>
</dbReference>
<dbReference type="GO" id="GO:0005634">
    <property type="term" value="C:nucleus"/>
    <property type="evidence" value="ECO:0007669"/>
    <property type="project" value="UniProtKB-SubCell"/>
</dbReference>
<dbReference type="EMBL" id="QEAQ01000070">
    <property type="protein sequence ID" value="TPX56599.1"/>
    <property type="molecule type" value="Genomic_DNA"/>
</dbReference>
<feature type="region of interest" description="Disordered" evidence="11">
    <location>
        <begin position="200"/>
        <end position="244"/>
    </location>
</feature>